<evidence type="ECO:0000313" key="5">
    <source>
        <dbReference type="Proteomes" id="UP000499080"/>
    </source>
</evidence>
<dbReference type="Gene3D" id="1.10.10.60">
    <property type="entry name" value="Homeodomain-like"/>
    <property type="match status" value="1"/>
</dbReference>
<dbReference type="AlphaFoldDB" id="A0A4Y2HKF6"/>
<dbReference type="InterPro" id="IPR004875">
    <property type="entry name" value="DDE_SF_endonuclease_dom"/>
</dbReference>
<feature type="domain" description="HTH CENPB-type" evidence="3">
    <location>
        <begin position="10"/>
        <end position="81"/>
    </location>
</feature>
<dbReference type="InterPro" id="IPR050863">
    <property type="entry name" value="CenT-Element_Derived"/>
</dbReference>
<protein>
    <recommendedName>
        <fullName evidence="3">HTH CENPB-type domain-containing protein</fullName>
    </recommendedName>
</protein>
<sequence length="292" mass="33080">MKVDLVPQKKKLPVQSGKFADVEKVLLQWFNQCHSVKILISGPLPMEKPQEILKLNVECGASFSSGRLHKFKLRHGITGKTVSGESGDVDCERVDDWIQNQLPDLIKGYEQKDIFNADKQPLDLGVIKSLKQHYRKLLVKTAIANLDHGDSKNMKIDVLQAMNFIMMAWQNVLQKTINCLALSGFLTPVDVNPIETAESDHFIPPENWSNLSDVTEFEEFVQCDSELATCYLLTIDEMIANEETSSEEEDNCTEKPLPSFQQALMDFNTMQEYFISSDLNDKVKMAPFNCAQ</sequence>
<dbReference type="OrthoDB" id="9909311at2759"/>
<dbReference type="Pfam" id="PF03184">
    <property type="entry name" value="DDE_1"/>
    <property type="match status" value="1"/>
</dbReference>
<dbReference type="Proteomes" id="UP000499080">
    <property type="component" value="Unassembled WGS sequence"/>
</dbReference>
<evidence type="ECO:0000313" key="4">
    <source>
        <dbReference type="EMBL" id="GBM65835.1"/>
    </source>
</evidence>
<reference evidence="4 5" key="1">
    <citation type="journal article" date="2019" name="Sci. Rep.">
        <title>Orb-weaving spider Araneus ventricosus genome elucidates the spidroin gene catalogue.</title>
        <authorList>
            <person name="Kono N."/>
            <person name="Nakamura H."/>
            <person name="Ohtoshi R."/>
            <person name="Moran D.A.P."/>
            <person name="Shinohara A."/>
            <person name="Yoshida Y."/>
            <person name="Fujiwara M."/>
            <person name="Mori M."/>
            <person name="Tomita M."/>
            <person name="Arakawa K."/>
        </authorList>
    </citation>
    <scope>NUCLEOTIDE SEQUENCE [LARGE SCALE GENOMIC DNA]</scope>
</reference>
<dbReference type="Pfam" id="PF03221">
    <property type="entry name" value="HTH_Tnp_Tc5"/>
    <property type="match status" value="1"/>
</dbReference>
<proteinExistence type="predicted"/>
<accession>A0A4Y2HKF6</accession>
<keyword evidence="5" id="KW-1185">Reference proteome</keyword>
<dbReference type="PANTHER" id="PTHR19303:SF73">
    <property type="entry name" value="PROTEIN PDC2"/>
    <property type="match status" value="1"/>
</dbReference>
<dbReference type="GO" id="GO:0005634">
    <property type="term" value="C:nucleus"/>
    <property type="evidence" value="ECO:0007669"/>
    <property type="project" value="UniProtKB-SubCell"/>
</dbReference>
<gene>
    <name evidence="4" type="ORF">AVEN_12891_1</name>
</gene>
<evidence type="ECO:0000256" key="1">
    <source>
        <dbReference type="ARBA" id="ARBA00004123"/>
    </source>
</evidence>
<dbReference type="EMBL" id="BGPR01001997">
    <property type="protein sequence ID" value="GBM65835.1"/>
    <property type="molecule type" value="Genomic_DNA"/>
</dbReference>
<dbReference type="InterPro" id="IPR006600">
    <property type="entry name" value="HTH_CenpB_DNA-bd_dom"/>
</dbReference>
<comment type="subcellular location">
    <subcellularLocation>
        <location evidence="1">Nucleus</location>
    </subcellularLocation>
</comment>
<dbReference type="GO" id="GO:0003677">
    <property type="term" value="F:DNA binding"/>
    <property type="evidence" value="ECO:0007669"/>
    <property type="project" value="UniProtKB-KW"/>
</dbReference>
<name>A0A4Y2HKF6_ARAVE</name>
<evidence type="ECO:0000256" key="2">
    <source>
        <dbReference type="ARBA" id="ARBA00023125"/>
    </source>
</evidence>
<dbReference type="InterPro" id="IPR009057">
    <property type="entry name" value="Homeodomain-like_sf"/>
</dbReference>
<dbReference type="SMART" id="SM00674">
    <property type="entry name" value="CENPB"/>
    <property type="match status" value="1"/>
</dbReference>
<keyword evidence="2" id="KW-0238">DNA-binding</keyword>
<organism evidence="4 5">
    <name type="scientific">Araneus ventricosus</name>
    <name type="common">Orbweaver spider</name>
    <name type="synonym">Epeira ventricosa</name>
    <dbReference type="NCBI Taxonomy" id="182803"/>
    <lineage>
        <taxon>Eukaryota</taxon>
        <taxon>Metazoa</taxon>
        <taxon>Ecdysozoa</taxon>
        <taxon>Arthropoda</taxon>
        <taxon>Chelicerata</taxon>
        <taxon>Arachnida</taxon>
        <taxon>Araneae</taxon>
        <taxon>Araneomorphae</taxon>
        <taxon>Entelegynae</taxon>
        <taxon>Araneoidea</taxon>
        <taxon>Araneidae</taxon>
        <taxon>Araneus</taxon>
    </lineage>
</organism>
<comment type="caution">
    <text evidence="4">The sequence shown here is derived from an EMBL/GenBank/DDBJ whole genome shotgun (WGS) entry which is preliminary data.</text>
</comment>
<dbReference type="PANTHER" id="PTHR19303">
    <property type="entry name" value="TRANSPOSON"/>
    <property type="match status" value="1"/>
</dbReference>
<evidence type="ECO:0000259" key="3">
    <source>
        <dbReference type="PROSITE" id="PS51253"/>
    </source>
</evidence>
<dbReference type="PROSITE" id="PS51253">
    <property type="entry name" value="HTH_CENPB"/>
    <property type="match status" value="1"/>
</dbReference>
<dbReference type="SUPFAM" id="SSF46689">
    <property type="entry name" value="Homeodomain-like"/>
    <property type="match status" value="1"/>
</dbReference>